<dbReference type="Pfam" id="PF05272">
    <property type="entry name" value="VapE-like_dom"/>
    <property type="match status" value="1"/>
</dbReference>
<protein>
    <submittedName>
        <fullName evidence="2">Virulence associated protein E</fullName>
    </submittedName>
</protein>
<feature type="domain" description="Virulence-associated protein E-like" evidence="1">
    <location>
        <begin position="505"/>
        <end position="696"/>
    </location>
</feature>
<reference evidence="2" key="1">
    <citation type="journal article" date="2021" name="Proc. Natl. Acad. Sci. U.S.A.">
        <title>A Catalog of Tens of Thousands of Viruses from Human Metagenomes Reveals Hidden Associations with Chronic Diseases.</title>
        <authorList>
            <person name="Tisza M.J."/>
            <person name="Buck C.B."/>
        </authorList>
    </citation>
    <scope>NUCLEOTIDE SEQUENCE</scope>
    <source>
        <strain evidence="2">CtVf96</strain>
    </source>
</reference>
<organism evidence="2">
    <name type="scientific">Siphoviridae sp. ctVf96</name>
    <dbReference type="NCBI Taxonomy" id="2827882"/>
    <lineage>
        <taxon>Viruses</taxon>
        <taxon>Duplodnaviria</taxon>
        <taxon>Heunggongvirae</taxon>
        <taxon>Uroviricota</taxon>
        <taxon>Caudoviricetes</taxon>
    </lineage>
</organism>
<dbReference type="InterPro" id="IPR007936">
    <property type="entry name" value="VapE-like_dom"/>
</dbReference>
<accession>A0A8S5TE34</accession>
<dbReference type="PANTHER" id="PTHR34985">
    <property type="entry name" value="SLR0554 PROTEIN"/>
    <property type="match status" value="1"/>
</dbReference>
<proteinExistence type="predicted"/>
<sequence>MKASLWVRCAIFSPFLYLGRRDSYLKEQDSMDTSIKRISTAKSRKSKDWKEKAITWEKFLELFKTPKVGKETMDEYLALSKDRQDALKDVGGFVGGTLKDGIRKAQNVLSRSLITLDLDNMAESDTDEVYRALDLLGYKALVYSTRKHKTAKPRLRIVLPLEVDCSREEYEPIARMLGSRIGIDLCDPTTFEASRLMYFPSICKGADYVYKVFEGEEVNAGKILGLYHDWKNIAEWPKCQSENLLIRREITKQGNPLEKSGLIGAFCKAYDIPSAIEHFLSGIYLPTDRPDRYTYADGSTTGGAVLYDNDTFMYSHHATDPISGILVNAFDLVRLHKFGYLDEKVSANTKEENKPSFKAMCAFVNNDPTARTTLDLERIKAFEMVDTEEGDEPEDLTKEDLSWIAKLKRNEDGRVLPTIRNLETIMQNDFNIKGKIYSDSFTGRNYCGGAVPWDKTGYHEWTDEDDCGLIGYIETAYAVYHKDKCYTALTNVLRNNRINSVADYLNSLTWDGVERAETLFIDYLGAEDNCYTREVTLKTLLACAIRAYKFGAKYDNMLILTGEQGIGKSTILERLGKDWFADFKARTVGKEAEEAIAGKWIVEMGELAALNKQESEDIKQFLSMKSSYHREAYGRRSIEHKRKCVFFGTSNKDEFLRDETGNRRFYPLPVGVKKHKKNIWRDLTNSEIDQIWAEIAFKIDLCAGDYDALQYQVLSEESSKILAGLHEEFMERDPIQSMVEKFAATQVPVKWMEMDIAQRITFLEGNMVYDGELMPLPYLSPQNIHCELLKLPLGNLRRAESNRYVRCIKAMKNTKKTKMEDKNYGQVRCYKVLKS</sequence>
<dbReference type="InterPro" id="IPR027417">
    <property type="entry name" value="P-loop_NTPase"/>
</dbReference>
<evidence type="ECO:0000313" key="2">
    <source>
        <dbReference type="EMBL" id="DAF61239.1"/>
    </source>
</evidence>
<dbReference type="PANTHER" id="PTHR34985:SF1">
    <property type="entry name" value="SLR0554 PROTEIN"/>
    <property type="match status" value="1"/>
</dbReference>
<name>A0A8S5TE34_9CAUD</name>
<dbReference type="EMBL" id="BK032805">
    <property type="protein sequence ID" value="DAF61239.1"/>
    <property type="molecule type" value="Genomic_DNA"/>
</dbReference>
<evidence type="ECO:0000259" key="1">
    <source>
        <dbReference type="Pfam" id="PF05272"/>
    </source>
</evidence>
<dbReference type="SUPFAM" id="SSF52540">
    <property type="entry name" value="P-loop containing nucleoside triphosphate hydrolases"/>
    <property type="match status" value="1"/>
</dbReference>